<dbReference type="Gene3D" id="1.10.10.10">
    <property type="entry name" value="Winged helix-like DNA-binding domain superfamily/Winged helix DNA-binding domain"/>
    <property type="match status" value="2"/>
</dbReference>
<dbReference type="RefSeq" id="WP_062761347.1">
    <property type="nucleotide sequence ID" value="NZ_CP121045.1"/>
</dbReference>
<feature type="region of interest" description="Disordered" evidence="5">
    <location>
        <begin position="189"/>
        <end position="225"/>
    </location>
</feature>
<evidence type="ECO:0000256" key="1">
    <source>
        <dbReference type="ARBA" id="ARBA00022490"/>
    </source>
</evidence>
<dbReference type="Proteomes" id="UP000075787">
    <property type="component" value="Unassembled WGS sequence"/>
</dbReference>
<dbReference type="EMBL" id="LPZR01000010">
    <property type="protein sequence ID" value="KYO57672.1"/>
    <property type="molecule type" value="Genomic_DNA"/>
</dbReference>
<keyword evidence="4" id="KW-0131">Cell cycle</keyword>
<evidence type="ECO:0000256" key="4">
    <source>
        <dbReference type="ARBA" id="ARBA00023306"/>
    </source>
</evidence>
<protein>
    <submittedName>
        <fullName evidence="6">Segregation and condensation protein B</fullName>
    </submittedName>
</protein>
<dbReference type="GeneID" id="97242054"/>
<proteinExistence type="predicted"/>
<dbReference type="NCBIfam" id="TIGR00281">
    <property type="entry name" value="SMC-Scp complex subunit ScpB"/>
    <property type="match status" value="1"/>
</dbReference>
<dbReference type="Pfam" id="PF04079">
    <property type="entry name" value="SMC_ScpB"/>
    <property type="match status" value="1"/>
</dbReference>
<dbReference type="SUPFAM" id="SSF46785">
    <property type="entry name" value="Winged helix' DNA-binding domain"/>
    <property type="match status" value="2"/>
</dbReference>
<name>A0A162LZS9_9PROT</name>
<evidence type="ECO:0000256" key="5">
    <source>
        <dbReference type="SAM" id="MobiDB-lite"/>
    </source>
</evidence>
<keyword evidence="2" id="KW-0132">Cell division</keyword>
<feature type="compositionally biased region" description="Gly residues" evidence="5">
    <location>
        <begin position="207"/>
        <end position="217"/>
    </location>
</feature>
<dbReference type="GO" id="GO:0051304">
    <property type="term" value="P:chromosome separation"/>
    <property type="evidence" value="ECO:0007669"/>
    <property type="project" value="InterPro"/>
</dbReference>
<reference evidence="6 7" key="1">
    <citation type="submission" date="2015-12" db="EMBL/GenBank/DDBJ databases">
        <title>Genome sequence of Tistrella mobilis MCCC 1A02139.</title>
        <authorList>
            <person name="Lu L."/>
            <person name="Lai Q."/>
            <person name="Shao Z."/>
            <person name="Qian P."/>
        </authorList>
    </citation>
    <scope>NUCLEOTIDE SEQUENCE [LARGE SCALE GENOMIC DNA]</scope>
    <source>
        <strain evidence="6 7">MCCC 1A02139</strain>
    </source>
</reference>
<organism evidence="6 7">
    <name type="scientific">Tistrella mobilis</name>
    <dbReference type="NCBI Taxonomy" id="171437"/>
    <lineage>
        <taxon>Bacteria</taxon>
        <taxon>Pseudomonadati</taxon>
        <taxon>Pseudomonadota</taxon>
        <taxon>Alphaproteobacteria</taxon>
        <taxon>Geminicoccales</taxon>
        <taxon>Geminicoccaceae</taxon>
        <taxon>Tistrella</taxon>
    </lineage>
</organism>
<dbReference type="InterPro" id="IPR036388">
    <property type="entry name" value="WH-like_DNA-bd_sf"/>
</dbReference>
<accession>A0A162LZS9</accession>
<dbReference type="InterPro" id="IPR005234">
    <property type="entry name" value="ScpB_csome_segregation"/>
</dbReference>
<gene>
    <name evidence="6" type="ORF">AUP44_19475</name>
</gene>
<dbReference type="AlphaFoldDB" id="A0A162LZS9"/>
<evidence type="ECO:0000313" key="7">
    <source>
        <dbReference type="Proteomes" id="UP000075787"/>
    </source>
</evidence>
<comment type="caution">
    <text evidence="6">The sequence shown here is derived from an EMBL/GenBank/DDBJ whole genome shotgun (WGS) entry which is preliminary data.</text>
</comment>
<evidence type="ECO:0000313" key="6">
    <source>
        <dbReference type="EMBL" id="KYO57672.1"/>
    </source>
</evidence>
<dbReference type="PANTHER" id="PTHR34298:SF2">
    <property type="entry name" value="SEGREGATION AND CONDENSATION PROTEIN B"/>
    <property type="match status" value="1"/>
</dbReference>
<evidence type="ECO:0000256" key="2">
    <source>
        <dbReference type="ARBA" id="ARBA00022618"/>
    </source>
</evidence>
<dbReference type="PANTHER" id="PTHR34298">
    <property type="entry name" value="SEGREGATION AND CONDENSATION PROTEIN B"/>
    <property type="match status" value="1"/>
</dbReference>
<sequence length="225" mass="24229">MSGDDTERFAHARRVIEAVLFASAEPLGRDRLAEYLPAGAPIDAVLDSLAADYAGRGVELVRRDDAWAFRTAPDLAPHLQARVVEPRRLGRAALEVLAIIAYHQPVTRAEIEEIRGVALARGTLDLLIETGFVRPRGRRQAVGRPLEWATTPHFLDHFDLASLADLPGLDELKAAGLLGQGRGIADYAADQEQPALPLEPRPKPSGRLGGFTAGLEGGDGEPGER</sequence>
<dbReference type="GO" id="GO:0051301">
    <property type="term" value="P:cell division"/>
    <property type="evidence" value="ECO:0007669"/>
    <property type="project" value="UniProtKB-KW"/>
</dbReference>
<keyword evidence="3" id="KW-0159">Chromosome partition</keyword>
<dbReference type="OrthoDB" id="9806226at2"/>
<dbReference type="InterPro" id="IPR036390">
    <property type="entry name" value="WH_DNA-bd_sf"/>
</dbReference>
<evidence type="ECO:0000256" key="3">
    <source>
        <dbReference type="ARBA" id="ARBA00022829"/>
    </source>
</evidence>
<keyword evidence="1" id="KW-0963">Cytoplasm</keyword>